<evidence type="ECO:0008006" key="3">
    <source>
        <dbReference type="Google" id="ProtNLM"/>
    </source>
</evidence>
<dbReference type="InterPro" id="IPR014710">
    <property type="entry name" value="RmlC-like_jellyroll"/>
</dbReference>
<evidence type="ECO:0000313" key="1">
    <source>
        <dbReference type="EMBL" id="ODA36011.1"/>
    </source>
</evidence>
<dbReference type="AlphaFoldDB" id="A0A1C3ES17"/>
<dbReference type="Gene3D" id="2.60.120.10">
    <property type="entry name" value="Jelly Rolls"/>
    <property type="match status" value="1"/>
</dbReference>
<gene>
    <name evidence="1" type="ORF">A6X21_02470</name>
</gene>
<name>A0A1C3ES17_9PLAN</name>
<dbReference type="Proteomes" id="UP000094828">
    <property type="component" value="Unassembled WGS sequence"/>
</dbReference>
<dbReference type="RefSeq" id="WP_068845826.1">
    <property type="nucleotide sequence ID" value="NZ_LYDR01000030.1"/>
</dbReference>
<dbReference type="InterPro" id="IPR011051">
    <property type="entry name" value="RmlC_Cupin_sf"/>
</dbReference>
<reference evidence="1 2" key="1">
    <citation type="submission" date="2016-05" db="EMBL/GenBank/DDBJ databases">
        <title>Genomic and physiological characterization of Planctopirus sp. isolated from fresh water lake.</title>
        <authorList>
            <person name="Subhash Y."/>
            <person name="Ramana C."/>
        </authorList>
    </citation>
    <scope>NUCLEOTIDE SEQUENCE [LARGE SCALE GENOMIC DNA]</scope>
    <source>
        <strain evidence="1 2">JC280</strain>
    </source>
</reference>
<dbReference type="STRING" id="1841610.A6X21_02470"/>
<evidence type="ECO:0000313" key="2">
    <source>
        <dbReference type="Proteomes" id="UP000094828"/>
    </source>
</evidence>
<dbReference type="EMBL" id="LYDR01000030">
    <property type="protein sequence ID" value="ODA36011.1"/>
    <property type="molecule type" value="Genomic_DNA"/>
</dbReference>
<sequence length="160" mass="17526">MTELPPDSPSAALPQMISLSEIEAVACPCGWAQRAFGHDAGTSVSVHYTQITQAARTHYHREHHEIYVVLDHAAHATIELNGQSYPLTKLLAISIPPLVRHRIVGEATIINIVSPPFDPADEWFDSSDLNRAGLNCTDLNRADMISADTSSTLPMEIHHV</sequence>
<organism evidence="1 2">
    <name type="scientific">Planctopirus hydrillae</name>
    <dbReference type="NCBI Taxonomy" id="1841610"/>
    <lineage>
        <taxon>Bacteria</taxon>
        <taxon>Pseudomonadati</taxon>
        <taxon>Planctomycetota</taxon>
        <taxon>Planctomycetia</taxon>
        <taxon>Planctomycetales</taxon>
        <taxon>Planctomycetaceae</taxon>
        <taxon>Planctopirus</taxon>
    </lineage>
</organism>
<dbReference type="CDD" id="cd20295">
    <property type="entry name" value="cupin_Pac13-like"/>
    <property type="match status" value="1"/>
</dbReference>
<proteinExistence type="predicted"/>
<dbReference type="SUPFAM" id="SSF51182">
    <property type="entry name" value="RmlC-like cupins"/>
    <property type="match status" value="1"/>
</dbReference>
<accession>A0A1C3ES17</accession>
<protein>
    <recommendedName>
        <fullName evidence="3">Cupin</fullName>
    </recommendedName>
</protein>
<keyword evidence="2" id="KW-1185">Reference proteome</keyword>
<comment type="caution">
    <text evidence="1">The sequence shown here is derived from an EMBL/GenBank/DDBJ whole genome shotgun (WGS) entry which is preliminary data.</text>
</comment>